<dbReference type="Pfam" id="PF00005">
    <property type="entry name" value="ABC_tran"/>
    <property type="match status" value="1"/>
</dbReference>
<dbReference type="InterPro" id="IPR027417">
    <property type="entry name" value="P-loop_NTPase"/>
</dbReference>
<dbReference type="GO" id="GO:0098796">
    <property type="term" value="C:membrane protein complex"/>
    <property type="evidence" value="ECO:0007669"/>
    <property type="project" value="UniProtKB-ARBA"/>
</dbReference>
<organism evidence="6 7">
    <name type="scientific">Bergeyella cardium</name>
    <dbReference type="NCBI Taxonomy" id="1585976"/>
    <lineage>
        <taxon>Bacteria</taxon>
        <taxon>Pseudomonadati</taxon>
        <taxon>Bacteroidota</taxon>
        <taxon>Flavobacteriia</taxon>
        <taxon>Flavobacteriales</taxon>
        <taxon>Weeksellaceae</taxon>
        <taxon>Bergeyella</taxon>
    </lineage>
</organism>
<dbReference type="Gene3D" id="3.40.50.300">
    <property type="entry name" value="P-loop containing nucleotide triphosphate hydrolases"/>
    <property type="match status" value="1"/>
</dbReference>
<keyword evidence="1" id="KW-0813">Transport</keyword>
<keyword evidence="2" id="KW-0547">Nucleotide-binding</keyword>
<dbReference type="InterPro" id="IPR003593">
    <property type="entry name" value="AAA+_ATPase"/>
</dbReference>
<keyword evidence="3 6" id="KW-0067">ATP-binding</keyword>
<dbReference type="PANTHER" id="PTHR42798:SF6">
    <property type="entry name" value="CELL DIVISION ATP-BINDING PROTEIN FTSE"/>
    <property type="match status" value="1"/>
</dbReference>
<dbReference type="PROSITE" id="PS00211">
    <property type="entry name" value="ABC_TRANSPORTER_1"/>
    <property type="match status" value="1"/>
</dbReference>
<dbReference type="PROSITE" id="PS50893">
    <property type="entry name" value="ABC_TRANSPORTER_2"/>
    <property type="match status" value="1"/>
</dbReference>
<evidence type="ECO:0000256" key="3">
    <source>
        <dbReference type="ARBA" id="ARBA00022840"/>
    </source>
</evidence>
<dbReference type="FunFam" id="3.40.50.300:FF:000032">
    <property type="entry name" value="Export ABC transporter ATP-binding protein"/>
    <property type="match status" value="1"/>
</dbReference>
<dbReference type="SMART" id="SM00382">
    <property type="entry name" value="AAA"/>
    <property type="match status" value="1"/>
</dbReference>
<comment type="similarity">
    <text evidence="5">Belongs to the ABC transporter superfamily. Macrolide exporter (TC 3.A.1.122) family.</text>
</comment>
<dbReference type="InterPro" id="IPR017871">
    <property type="entry name" value="ABC_transporter-like_CS"/>
</dbReference>
<sequence>MLKIENLHKSYDMGLSKLHVLKGINLSISEREFVSIMGSSGSGKSTLLNIIGILDQKDSGTYELNGIPIEHLNESKSADYRSKFLGFVFQSFNLISYKSALENVALPLYYQNVSRKERNKKAMEYLEKVGLKDWANHLPNELSGGQKQRVAIARALVTNPRIILADEPTGALDSKTTHDIMKLLQEINNEGKTIIIVTHEPDVAAQTKRNVFLKDGIIESDEVIEQVVL</sequence>
<evidence type="ECO:0000313" key="6">
    <source>
        <dbReference type="EMBL" id="QHN66132.1"/>
    </source>
</evidence>
<dbReference type="GO" id="GO:0016887">
    <property type="term" value="F:ATP hydrolysis activity"/>
    <property type="evidence" value="ECO:0007669"/>
    <property type="project" value="InterPro"/>
</dbReference>
<dbReference type="KEGG" id="bcad:DBX24_06565"/>
<dbReference type="GO" id="GO:0005524">
    <property type="term" value="F:ATP binding"/>
    <property type="evidence" value="ECO:0007669"/>
    <property type="project" value="UniProtKB-KW"/>
</dbReference>
<accession>A0A6P1QVI4</accession>
<keyword evidence="7" id="KW-1185">Reference proteome</keyword>
<keyword evidence="4" id="KW-1278">Translocase</keyword>
<dbReference type="SUPFAM" id="SSF52540">
    <property type="entry name" value="P-loop containing nucleoside triphosphate hydrolases"/>
    <property type="match status" value="1"/>
</dbReference>
<dbReference type="InterPro" id="IPR003439">
    <property type="entry name" value="ABC_transporter-like_ATP-bd"/>
</dbReference>
<evidence type="ECO:0000256" key="4">
    <source>
        <dbReference type="ARBA" id="ARBA00022967"/>
    </source>
</evidence>
<dbReference type="GO" id="GO:0022857">
    <property type="term" value="F:transmembrane transporter activity"/>
    <property type="evidence" value="ECO:0007669"/>
    <property type="project" value="UniProtKB-ARBA"/>
</dbReference>
<dbReference type="OrthoDB" id="9802264at2"/>
<dbReference type="AlphaFoldDB" id="A0A6P1QVI4"/>
<gene>
    <name evidence="6" type="ORF">DBX24_06565</name>
</gene>
<evidence type="ECO:0000313" key="7">
    <source>
        <dbReference type="Proteomes" id="UP000464318"/>
    </source>
</evidence>
<dbReference type="InterPro" id="IPR017911">
    <property type="entry name" value="MacB-like_ATP-bd"/>
</dbReference>
<evidence type="ECO:0000256" key="5">
    <source>
        <dbReference type="ARBA" id="ARBA00038388"/>
    </source>
</evidence>
<dbReference type="CDD" id="cd03255">
    <property type="entry name" value="ABC_MJ0796_LolCDE_FtsE"/>
    <property type="match status" value="1"/>
</dbReference>
<dbReference type="PANTHER" id="PTHR42798">
    <property type="entry name" value="LIPOPROTEIN-RELEASING SYSTEM ATP-BINDING PROTEIN LOLD"/>
    <property type="match status" value="1"/>
</dbReference>
<dbReference type="Proteomes" id="UP000464318">
    <property type="component" value="Chromosome"/>
</dbReference>
<dbReference type="EMBL" id="CP029149">
    <property type="protein sequence ID" value="QHN66132.1"/>
    <property type="molecule type" value="Genomic_DNA"/>
</dbReference>
<dbReference type="RefSeq" id="WP_160224714.1">
    <property type="nucleotide sequence ID" value="NZ_CP029149.1"/>
</dbReference>
<proteinExistence type="inferred from homology"/>
<name>A0A6P1QVI4_9FLAO</name>
<reference evidence="6 7" key="1">
    <citation type="submission" date="2018-04" db="EMBL/GenBank/DDBJ databases">
        <title>Characteristic and Complete Genome Sequencing of A Novel Member of Infective Endocarditis Causative Bacteria: Bergeyella cardium QL-PH.</title>
        <authorList>
            <person name="Pan H."/>
            <person name="Sun E."/>
            <person name="Zhang Y."/>
        </authorList>
    </citation>
    <scope>NUCLEOTIDE SEQUENCE [LARGE SCALE GENOMIC DNA]</scope>
    <source>
        <strain evidence="6 7">HPQL</strain>
    </source>
</reference>
<evidence type="ECO:0000256" key="2">
    <source>
        <dbReference type="ARBA" id="ARBA00022741"/>
    </source>
</evidence>
<evidence type="ECO:0000256" key="1">
    <source>
        <dbReference type="ARBA" id="ARBA00022448"/>
    </source>
</evidence>
<protein>
    <submittedName>
        <fullName evidence="6">ATP-binding cassette domain-containing protein</fullName>
    </submittedName>
</protein>